<name>A0A975IW36_9CAUL</name>
<evidence type="ECO:0000259" key="2">
    <source>
        <dbReference type="Pfam" id="PF06181"/>
    </source>
</evidence>
<accession>A0A975IW36</accession>
<dbReference type="PIRSF" id="PIRSF032086">
    <property type="entry name" value="UCP032086"/>
    <property type="match status" value="1"/>
</dbReference>
<feature type="transmembrane region" description="Helical" evidence="1">
    <location>
        <begin position="88"/>
        <end position="106"/>
    </location>
</feature>
<evidence type="ECO:0000313" key="4">
    <source>
        <dbReference type="Proteomes" id="UP000676409"/>
    </source>
</evidence>
<sequence length="200" mass="22295">MAALLQNFRNTIIVSVILGLLMVAGYYVHRTSDAAFWQAVFRWMHVFFGILWIGLLYYFNFVQIRVMPAIPAELKPAVSKHIAPEALFWFRWAALATWVMGVILAIDRGYLLQAVTLGLSETPASVPHGMIGIGMWLATIMFLNVWAVIWPNQKRALGIVEADADAKAKAARIAMLASRINTLLSIPMLAAMTMNQTLFG</sequence>
<feature type="transmembrane region" description="Helical" evidence="1">
    <location>
        <begin position="40"/>
        <end position="59"/>
    </location>
</feature>
<dbReference type="InterPro" id="IPR010389">
    <property type="entry name" value="Urate_ox_N"/>
</dbReference>
<reference evidence="3" key="1">
    <citation type="submission" date="2021-04" db="EMBL/GenBank/DDBJ databases">
        <title>The complete genome sequence of Caulobacter sp. S6.</title>
        <authorList>
            <person name="Tang Y."/>
            <person name="Ouyang W."/>
            <person name="Liu Q."/>
            <person name="Huang B."/>
            <person name="Guo Z."/>
            <person name="Lei P."/>
        </authorList>
    </citation>
    <scope>NUCLEOTIDE SEQUENCE</scope>
    <source>
        <strain evidence="3">S6</strain>
    </source>
</reference>
<protein>
    <submittedName>
        <fullName evidence="3">Urate hydroxylase PuuD</fullName>
    </submittedName>
</protein>
<dbReference type="InterPro" id="IPR016988">
    <property type="entry name" value="UCP032086"/>
</dbReference>
<keyword evidence="1" id="KW-1133">Transmembrane helix</keyword>
<dbReference type="RefSeq" id="WP_211938027.1">
    <property type="nucleotide sequence ID" value="NZ_CP073078.1"/>
</dbReference>
<evidence type="ECO:0000313" key="3">
    <source>
        <dbReference type="EMBL" id="QUD87976.1"/>
    </source>
</evidence>
<evidence type="ECO:0000256" key="1">
    <source>
        <dbReference type="SAM" id="Phobius"/>
    </source>
</evidence>
<keyword evidence="1" id="KW-0812">Transmembrane</keyword>
<dbReference type="Proteomes" id="UP000676409">
    <property type="component" value="Chromosome"/>
</dbReference>
<feature type="transmembrane region" description="Helical" evidence="1">
    <location>
        <begin position="126"/>
        <end position="149"/>
    </location>
</feature>
<dbReference type="EMBL" id="CP073078">
    <property type="protein sequence ID" value="QUD87976.1"/>
    <property type="molecule type" value="Genomic_DNA"/>
</dbReference>
<organism evidence="3 4">
    <name type="scientific">Phenylobacterium montanum</name>
    <dbReference type="NCBI Taxonomy" id="2823693"/>
    <lineage>
        <taxon>Bacteria</taxon>
        <taxon>Pseudomonadati</taxon>
        <taxon>Pseudomonadota</taxon>
        <taxon>Alphaproteobacteria</taxon>
        <taxon>Caulobacterales</taxon>
        <taxon>Caulobacteraceae</taxon>
        <taxon>Phenylobacterium</taxon>
    </lineage>
</organism>
<gene>
    <name evidence="3" type="ORF">KCG34_23565</name>
</gene>
<dbReference type="AlphaFoldDB" id="A0A975IW36"/>
<proteinExistence type="predicted"/>
<keyword evidence="1" id="KW-0472">Membrane</keyword>
<dbReference type="Pfam" id="PF06181">
    <property type="entry name" value="Urate_ox_N"/>
    <property type="match status" value="1"/>
</dbReference>
<keyword evidence="4" id="KW-1185">Reference proteome</keyword>
<feature type="domain" description="Urate oxidase N-terminal" evidence="2">
    <location>
        <begin position="130"/>
        <end position="195"/>
    </location>
</feature>
<feature type="transmembrane region" description="Helical" evidence="1">
    <location>
        <begin position="12"/>
        <end position="28"/>
    </location>
</feature>
<dbReference type="KEGG" id="caul:KCG34_23565"/>